<feature type="non-terminal residue" evidence="1">
    <location>
        <position position="1"/>
    </location>
</feature>
<feature type="non-terminal residue" evidence="1">
    <location>
        <position position="272"/>
    </location>
</feature>
<protein>
    <submittedName>
        <fullName evidence="1">Uncharacterized protein</fullName>
    </submittedName>
</protein>
<sequence>QRLQQLLLSLQAEQAHLLAGPSWIRDWLGLTQVNPSECRTTVQPTFAALPDGQQFAQLHRQLIQYDALRAEFAASGVPALSLEGNATAPELQRLDWAHVRDFVMHQQQLQELVLRWQILVPRLALPTAADFDTLAQAYGQYQEVLAYIAQEGEVRTSLCKALPGWPTELHLDAPTAIAEAVAVVQRHLTRLGLRGVHAVRTAAQAALEHTAGNLTLALRLVLRDYVGNSAADEVELQKTWSELLSELHHAQGRETAFNERAALAQERLITLF</sequence>
<evidence type="ECO:0000313" key="1">
    <source>
        <dbReference type="EMBL" id="GFC64403.1"/>
    </source>
</evidence>
<proteinExistence type="predicted"/>
<gene>
    <name evidence="1" type="ORF">Tci_836373</name>
</gene>
<reference evidence="1" key="1">
    <citation type="journal article" date="2019" name="Sci. Rep.">
        <title>Draft genome of Tanacetum cinerariifolium, the natural source of mosquito coil.</title>
        <authorList>
            <person name="Yamashiro T."/>
            <person name="Shiraishi A."/>
            <person name="Satake H."/>
            <person name="Nakayama K."/>
        </authorList>
    </citation>
    <scope>NUCLEOTIDE SEQUENCE</scope>
</reference>
<organism evidence="1">
    <name type="scientific">Tanacetum cinerariifolium</name>
    <name type="common">Dalmatian daisy</name>
    <name type="synonym">Chrysanthemum cinerariifolium</name>
    <dbReference type="NCBI Taxonomy" id="118510"/>
    <lineage>
        <taxon>Eukaryota</taxon>
        <taxon>Viridiplantae</taxon>
        <taxon>Streptophyta</taxon>
        <taxon>Embryophyta</taxon>
        <taxon>Tracheophyta</taxon>
        <taxon>Spermatophyta</taxon>
        <taxon>Magnoliopsida</taxon>
        <taxon>eudicotyledons</taxon>
        <taxon>Gunneridae</taxon>
        <taxon>Pentapetalae</taxon>
        <taxon>asterids</taxon>
        <taxon>campanulids</taxon>
        <taxon>Asterales</taxon>
        <taxon>Asteraceae</taxon>
        <taxon>Asteroideae</taxon>
        <taxon>Anthemideae</taxon>
        <taxon>Anthemidinae</taxon>
        <taxon>Tanacetum</taxon>
    </lineage>
</organism>
<accession>A0A699QEJ6</accession>
<comment type="caution">
    <text evidence="1">The sequence shown here is derived from an EMBL/GenBank/DDBJ whole genome shotgun (WGS) entry which is preliminary data.</text>
</comment>
<dbReference type="EMBL" id="BKCJ011002137">
    <property type="protein sequence ID" value="GFC64403.1"/>
    <property type="molecule type" value="Genomic_DNA"/>
</dbReference>
<dbReference type="AlphaFoldDB" id="A0A699QEJ6"/>
<name>A0A699QEJ6_TANCI</name>